<gene>
    <name evidence="2" type="ORF">AVDCRST_MAG48-1459</name>
</gene>
<evidence type="ECO:0000256" key="1">
    <source>
        <dbReference type="SAM" id="MobiDB-lite"/>
    </source>
</evidence>
<feature type="region of interest" description="Disordered" evidence="1">
    <location>
        <begin position="1"/>
        <end position="45"/>
    </location>
</feature>
<accession>A0A6J4KEK3</accession>
<organism evidence="2">
    <name type="scientific">uncultured Friedmanniella sp</name>
    <dbReference type="NCBI Taxonomy" id="335381"/>
    <lineage>
        <taxon>Bacteria</taxon>
        <taxon>Bacillati</taxon>
        <taxon>Actinomycetota</taxon>
        <taxon>Actinomycetes</taxon>
        <taxon>Propionibacteriales</taxon>
        <taxon>Nocardioidaceae</taxon>
        <taxon>Friedmanniella</taxon>
        <taxon>environmental samples</taxon>
    </lineage>
</organism>
<dbReference type="EMBL" id="CADCTS010000211">
    <property type="protein sequence ID" value="CAA9302676.1"/>
    <property type="molecule type" value="Genomic_DNA"/>
</dbReference>
<evidence type="ECO:0000313" key="2">
    <source>
        <dbReference type="EMBL" id="CAA9302676.1"/>
    </source>
</evidence>
<sequence length="45" mass="4686">MTFATPPAGVPRDPWPRGAGGVEFGEGRHRLAPVRPGRGGRSDCG</sequence>
<proteinExistence type="predicted"/>
<protein>
    <submittedName>
        <fullName evidence="2">Uncharacterized protein</fullName>
    </submittedName>
</protein>
<dbReference type="AlphaFoldDB" id="A0A6J4KEK3"/>
<name>A0A6J4KEK3_9ACTN</name>
<reference evidence="2" key="1">
    <citation type="submission" date="2020-02" db="EMBL/GenBank/DDBJ databases">
        <authorList>
            <person name="Meier V. D."/>
        </authorList>
    </citation>
    <scope>NUCLEOTIDE SEQUENCE</scope>
    <source>
        <strain evidence="2">AVDCRST_MAG48</strain>
    </source>
</reference>